<dbReference type="EMBL" id="LCTW02000269">
    <property type="protein sequence ID" value="KXX75466.1"/>
    <property type="molecule type" value="Genomic_DNA"/>
</dbReference>
<evidence type="ECO:0000256" key="4">
    <source>
        <dbReference type="SAM" id="MobiDB-lite"/>
    </source>
</evidence>
<comment type="caution">
    <text evidence="6">The sequence shown here is derived from an EMBL/GenBank/DDBJ whole genome shotgun (WGS) entry which is preliminary data.</text>
</comment>
<dbReference type="Proteomes" id="UP000078237">
    <property type="component" value="Unassembled WGS sequence"/>
</dbReference>
<dbReference type="CDD" id="cd06464">
    <property type="entry name" value="ACD_sHsps-like"/>
    <property type="match status" value="1"/>
</dbReference>
<sequence length="259" mass="28333">MMPFFSHPYCAPAVHAKPSLITLFRLLDDFDSYSREVQVPQQQQRRADATRNATPRRAVTTFKPRFDIRETETAYELQGELPGIERDNLTIEFTDPQTLVVGGHVERTYESKPETSAEAAASTGTGATETETAAAPATDDADETASTTSSHGWHHATVEDDPEDPSTSHSATPVETPETGVAKPAPAPVVAALKPEAPVSASQNDRFWLYERSVGEFSRSFSFPSRVEHEGVTASLQNGVLSITVPKAKKHQPRRITVF</sequence>
<feature type="region of interest" description="Disordered" evidence="4">
    <location>
        <begin position="108"/>
        <end position="182"/>
    </location>
</feature>
<dbReference type="Gene3D" id="2.60.40.790">
    <property type="match status" value="1"/>
</dbReference>
<protein>
    <submittedName>
        <fullName evidence="6">30 kDa heat shock protein</fullName>
    </submittedName>
</protein>
<dbReference type="OrthoDB" id="4589376at2759"/>
<dbReference type="AlphaFoldDB" id="A0A175VV99"/>
<dbReference type="PANTHER" id="PTHR11527">
    <property type="entry name" value="HEAT-SHOCK PROTEIN 20 FAMILY MEMBER"/>
    <property type="match status" value="1"/>
</dbReference>
<evidence type="ECO:0000313" key="7">
    <source>
        <dbReference type="Proteomes" id="UP000078237"/>
    </source>
</evidence>
<dbReference type="InterPro" id="IPR008978">
    <property type="entry name" value="HSP20-like_chaperone"/>
</dbReference>
<keyword evidence="7" id="KW-1185">Reference proteome</keyword>
<accession>A0A175VV99</accession>
<organism evidence="6 7">
    <name type="scientific">Madurella mycetomatis</name>
    <dbReference type="NCBI Taxonomy" id="100816"/>
    <lineage>
        <taxon>Eukaryota</taxon>
        <taxon>Fungi</taxon>
        <taxon>Dikarya</taxon>
        <taxon>Ascomycota</taxon>
        <taxon>Pezizomycotina</taxon>
        <taxon>Sordariomycetes</taxon>
        <taxon>Sordariomycetidae</taxon>
        <taxon>Sordariales</taxon>
        <taxon>Sordariales incertae sedis</taxon>
        <taxon>Madurella</taxon>
    </lineage>
</organism>
<evidence type="ECO:0000313" key="6">
    <source>
        <dbReference type="EMBL" id="KXX75466.1"/>
    </source>
</evidence>
<evidence type="ECO:0000259" key="5">
    <source>
        <dbReference type="PROSITE" id="PS01031"/>
    </source>
</evidence>
<feature type="compositionally biased region" description="Low complexity" evidence="4">
    <location>
        <begin position="116"/>
        <end position="150"/>
    </location>
</feature>
<comment type="similarity">
    <text evidence="2 3">Belongs to the small heat shock protein (HSP20) family.</text>
</comment>
<feature type="domain" description="SHSP" evidence="5">
    <location>
        <begin position="57"/>
        <end position="259"/>
    </location>
</feature>
<dbReference type="InterPro" id="IPR031107">
    <property type="entry name" value="Small_HSP"/>
</dbReference>
<evidence type="ECO:0000256" key="3">
    <source>
        <dbReference type="RuleBase" id="RU003616"/>
    </source>
</evidence>
<dbReference type="VEuPathDB" id="FungiDB:MMYC01_208588"/>
<keyword evidence="1 6" id="KW-0346">Stress response</keyword>
<dbReference type="SUPFAM" id="SSF49764">
    <property type="entry name" value="HSP20-like chaperones"/>
    <property type="match status" value="1"/>
</dbReference>
<dbReference type="InterPro" id="IPR002068">
    <property type="entry name" value="A-crystallin/Hsp20_dom"/>
</dbReference>
<name>A0A175VV99_9PEZI</name>
<dbReference type="STRING" id="100816.A0A175VV99"/>
<dbReference type="Pfam" id="PF00011">
    <property type="entry name" value="HSP20"/>
    <property type="match status" value="1"/>
</dbReference>
<gene>
    <name evidence="6" type="ORF">MMYC01_208588</name>
</gene>
<dbReference type="PROSITE" id="PS01031">
    <property type="entry name" value="SHSP"/>
    <property type="match status" value="1"/>
</dbReference>
<evidence type="ECO:0000256" key="1">
    <source>
        <dbReference type="ARBA" id="ARBA00023016"/>
    </source>
</evidence>
<proteinExistence type="inferred from homology"/>
<reference evidence="6 7" key="1">
    <citation type="journal article" date="2016" name="Genome Announc.">
        <title>Genome Sequence of Madurella mycetomatis mm55, Isolated from a Human Mycetoma Case in Sudan.</title>
        <authorList>
            <person name="Smit S."/>
            <person name="Derks M.F."/>
            <person name="Bervoets S."/>
            <person name="Fahal A."/>
            <person name="van Leeuwen W."/>
            <person name="van Belkum A."/>
            <person name="van de Sande W.W."/>
        </authorList>
    </citation>
    <scope>NUCLEOTIDE SEQUENCE [LARGE SCALE GENOMIC DNA]</scope>
    <source>
        <strain evidence="7">mm55</strain>
    </source>
</reference>
<evidence type="ECO:0000256" key="2">
    <source>
        <dbReference type="PROSITE-ProRule" id="PRU00285"/>
    </source>
</evidence>